<dbReference type="InterPro" id="IPR001296">
    <property type="entry name" value="Glyco_trans_1"/>
</dbReference>
<evidence type="ECO:0000259" key="3">
    <source>
        <dbReference type="Pfam" id="PF13439"/>
    </source>
</evidence>
<dbReference type="CDD" id="cd03809">
    <property type="entry name" value="GT4_MtfB-like"/>
    <property type="match status" value="1"/>
</dbReference>
<reference evidence="4 5" key="1">
    <citation type="journal article" date="2016" name="Nat. Commun.">
        <title>Thousands of microbial genomes shed light on interconnected biogeochemical processes in an aquifer system.</title>
        <authorList>
            <person name="Anantharaman K."/>
            <person name="Brown C.T."/>
            <person name="Hug L.A."/>
            <person name="Sharon I."/>
            <person name="Castelle C.J."/>
            <person name="Probst A.J."/>
            <person name="Thomas B.C."/>
            <person name="Singh A."/>
            <person name="Wilkins M.J."/>
            <person name="Karaoz U."/>
            <person name="Brodie E.L."/>
            <person name="Williams K.H."/>
            <person name="Hubbard S.S."/>
            <person name="Banfield J.F."/>
        </authorList>
    </citation>
    <scope>NUCLEOTIDE SEQUENCE [LARGE SCALE GENOMIC DNA]</scope>
</reference>
<comment type="caution">
    <text evidence="4">The sequence shown here is derived from an EMBL/GenBank/DDBJ whole genome shotgun (WGS) entry which is preliminary data.</text>
</comment>
<sequence>MKQLFIDARLWGIKHTGIGRYTENLIEKLPSSPDIEITLILTPEDSTDPKLHKFNRVIAKKHPYSPLSQLEMFFIWLRHRPDLLHVTQSSVPIFWFGKMVVTFHDLIKHQSKGLSTTTKNPIFYWLKYLGLISIDFIATLKASFILVPTQYWKDQLLFKYHLPDGKVIVTYEGVDSRIPDSSSDNSLSVTKPYVFYVGNIYPHKNLEVLFQAIKKLQGKIKLAIVCARSVFESRAKDQIKNLNLENDVFFLGRVTDSQLNYLYKNALAFVFPSLIEGFGLPGLEAMSTGTPVIAARASCLPEVYGQSALYFDPHNSEELAKLILKIQKDVTLRNNLIKRGLGQVKNYSWDKMSQQTWKIYQRALP</sequence>
<dbReference type="PANTHER" id="PTHR46401:SF2">
    <property type="entry name" value="GLYCOSYLTRANSFERASE WBBK-RELATED"/>
    <property type="match status" value="1"/>
</dbReference>
<evidence type="ECO:0000256" key="1">
    <source>
        <dbReference type="ARBA" id="ARBA00022679"/>
    </source>
</evidence>
<dbReference type="GO" id="GO:0009103">
    <property type="term" value="P:lipopolysaccharide biosynthetic process"/>
    <property type="evidence" value="ECO:0007669"/>
    <property type="project" value="TreeGrafter"/>
</dbReference>
<accession>A0A1F4ZUR1</accession>
<dbReference type="InterPro" id="IPR028098">
    <property type="entry name" value="Glyco_trans_4-like_N"/>
</dbReference>
<dbReference type="Pfam" id="PF00534">
    <property type="entry name" value="Glycos_transf_1"/>
    <property type="match status" value="1"/>
</dbReference>
<evidence type="ECO:0000313" key="4">
    <source>
        <dbReference type="EMBL" id="OGD09828.1"/>
    </source>
</evidence>
<dbReference type="GO" id="GO:0016757">
    <property type="term" value="F:glycosyltransferase activity"/>
    <property type="evidence" value="ECO:0007669"/>
    <property type="project" value="InterPro"/>
</dbReference>
<proteinExistence type="predicted"/>
<gene>
    <name evidence="4" type="ORF">A2397_04475</name>
</gene>
<feature type="domain" description="Glycosyl transferase family 1" evidence="2">
    <location>
        <begin position="185"/>
        <end position="340"/>
    </location>
</feature>
<dbReference type="EMBL" id="MEXR01000021">
    <property type="protein sequence ID" value="OGD09828.1"/>
    <property type="molecule type" value="Genomic_DNA"/>
</dbReference>
<dbReference type="STRING" id="1797263.A2397_04475"/>
<keyword evidence="1" id="KW-0808">Transferase</keyword>
<organism evidence="4 5">
    <name type="scientific">Candidatus Amesbacteria bacterium RIFOXYB1_FULL_44_23</name>
    <dbReference type="NCBI Taxonomy" id="1797263"/>
    <lineage>
        <taxon>Bacteria</taxon>
        <taxon>Candidatus Amesiibacteriota</taxon>
    </lineage>
</organism>
<evidence type="ECO:0000313" key="5">
    <source>
        <dbReference type="Proteomes" id="UP000176424"/>
    </source>
</evidence>
<protein>
    <recommendedName>
        <fullName evidence="6">Glycosyl transferase family 1 domain-containing protein</fullName>
    </recommendedName>
</protein>
<dbReference type="Proteomes" id="UP000176424">
    <property type="component" value="Unassembled WGS sequence"/>
</dbReference>
<dbReference type="AlphaFoldDB" id="A0A1F4ZUR1"/>
<dbReference type="SUPFAM" id="SSF53756">
    <property type="entry name" value="UDP-Glycosyltransferase/glycogen phosphorylase"/>
    <property type="match status" value="1"/>
</dbReference>
<evidence type="ECO:0008006" key="6">
    <source>
        <dbReference type="Google" id="ProtNLM"/>
    </source>
</evidence>
<feature type="domain" description="Glycosyltransferase subfamily 4-like N-terminal" evidence="3">
    <location>
        <begin position="17"/>
        <end position="175"/>
    </location>
</feature>
<dbReference type="Pfam" id="PF13439">
    <property type="entry name" value="Glyco_transf_4"/>
    <property type="match status" value="1"/>
</dbReference>
<evidence type="ECO:0000259" key="2">
    <source>
        <dbReference type="Pfam" id="PF00534"/>
    </source>
</evidence>
<dbReference type="PANTHER" id="PTHR46401">
    <property type="entry name" value="GLYCOSYLTRANSFERASE WBBK-RELATED"/>
    <property type="match status" value="1"/>
</dbReference>
<name>A0A1F4ZUR1_9BACT</name>
<dbReference type="Gene3D" id="3.40.50.2000">
    <property type="entry name" value="Glycogen Phosphorylase B"/>
    <property type="match status" value="2"/>
</dbReference>